<dbReference type="InterPro" id="IPR005149">
    <property type="entry name" value="Tscrpt_reg_PadR_N"/>
</dbReference>
<dbReference type="PANTHER" id="PTHR33169">
    <property type="entry name" value="PADR-FAMILY TRANSCRIPTIONAL REGULATOR"/>
    <property type="match status" value="1"/>
</dbReference>
<evidence type="ECO:0000259" key="1">
    <source>
        <dbReference type="Pfam" id="PF03551"/>
    </source>
</evidence>
<dbReference type="SUPFAM" id="SSF46785">
    <property type="entry name" value="Winged helix' DNA-binding domain"/>
    <property type="match status" value="1"/>
</dbReference>
<name>A0A7Z9BTG8_9CYAN</name>
<dbReference type="InterPro" id="IPR052509">
    <property type="entry name" value="Metal_resp_DNA-bind_regulator"/>
</dbReference>
<dbReference type="AlphaFoldDB" id="A0A7Z9BTG8"/>
<dbReference type="PANTHER" id="PTHR33169:SF26">
    <property type="entry name" value="CONSERVED PROTEIN"/>
    <property type="match status" value="1"/>
</dbReference>
<organism evidence="2 3">
    <name type="scientific">Planktothrix serta PCC 8927</name>
    <dbReference type="NCBI Taxonomy" id="671068"/>
    <lineage>
        <taxon>Bacteria</taxon>
        <taxon>Bacillati</taxon>
        <taxon>Cyanobacteriota</taxon>
        <taxon>Cyanophyceae</taxon>
        <taxon>Oscillatoriophycideae</taxon>
        <taxon>Oscillatoriales</taxon>
        <taxon>Microcoleaceae</taxon>
        <taxon>Planktothrix</taxon>
    </lineage>
</organism>
<dbReference type="OrthoDB" id="2374094at2"/>
<evidence type="ECO:0000313" key="2">
    <source>
        <dbReference type="EMBL" id="VXD17745.1"/>
    </source>
</evidence>
<dbReference type="Proteomes" id="UP000184550">
    <property type="component" value="Unassembled WGS sequence"/>
</dbReference>
<feature type="domain" description="Transcription regulator PadR N-terminal" evidence="1">
    <location>
        <begin position="7"/>
        <end position="80"/>
    </location>
</feature>
<sequence length="187" mass="21946">MLELSALGLLQREPLHGYRLKQRLELFLSSCMSVNYGAIYPLLKRLEERDHIQVLLEESGDAGASRRIYAITPSGRARWREKMLEHPQESWVKSRARFLVKYFFFADLESSERVQLIENRLRVCHQRQAYLDSQEMGTLVTDSFQSATWERAKIMLRSEMDWLYECLEKENLYHPASSSPLLSSERG</sequence>
<dbReference type="EMBL" id="CZCU02000136">
    <property type="protein sequence ID" value="VXD17745.1"/>
    <property type="molecule type" value="Genomic_DNA"/>
</dbReference>
<keyword evidence="3" id="KW-1185">Reference proteome</keyword>
<reference evidence="2" key="1">
    <citation type="submission" date="2019-10" db="EMBL/GenBank/DDBJ databases">
        <authorList>
            <consortium name="Genoscope - CEA"/>
            <person name="William W."/>
        </authorList>
    </citation>
    <scope>NUCLEOTIDE SEQUENCE [LARGE SCALE GENOMIC DNA]</scope>
    <source>
        <strain evidence="2">BBR_PRJEB10992</strain>
    </source>
</reference>
<comment type="caution">
    <text evidence="2">The sequence shown here is derived from an EMBL/GenBank/DDBJ whole genome shotgun (WGS) entry which is preliminary data.</text>
</comment>
<accession>A0A7Z9BTG8</accession>
<evidence type="ECO:0000313" key="3">
    <source>
        <dbReference type="Proteomes" id="UP000184550"/>
    </source>
</evidence>
<dbReference type="InterPro" id="IPR036390">
    <property type="entry name" value="WH_DNA-bd_sf"/>
</dbReference>
<dbReference type="RefSeq" id="WP_083621313.1">
    <property type="nucleotide sequence ID" value="NZ_LR734869.1"/>
</dbReference>
<dbReference type="Gene3D" id="1.10.10.10">
    <property type="entry name" value="Winged helix-like DNA-binding domain superfamily/Winged helix DNA-binding domain"/>
    <property type="match status" value="1"/>
</dbReference>
<dbReference type="InterPro" id="IPR036388">
    <property type="entry name" value="WH-like_DNA-bd_sf"/>
</dbReference>
<dbReference type="Pfam" id="PF03551">
    <property type="entry name" value="PadR"/>
    <property type="match status" value="1"/>
</dbReference>
<protein>
    <submittedName>
        <fullName evidence="2">PadR family transcriptional regulator</fullName>
    </submittedName>
</protein>
<gene>
    <name evidence="2" type="ORF">PL8927_600085</name>
</gene>
<proteinExistence type="predicted"/>